<proteinExistence type="predicted"/>
<sequence>MGDNTVKEGGLALQQEHETITGQVMTVKELAISVSKDISSCLQHREEALNRAIYTMELFRCVDATAEECEKVLTDAKYIIGISINADRDLEHTTIKKIQPRDIIDEAQKQLDELKRIVQGDIMVAHDELDNAKTDFFTFSDNTIKDGAVALQQEHETIVGQVTTLKELAHSAGKDISSCTEHREDAINRLPGIYSMEMFRCVRGKTDESDRIVKDSKYIVDIAINTVHHLQQQLDRCGNNILCVEPVVTEIQLDMVRLPANIKTEVTSKTVQEIKPRDVISEAKEQLEELKRIVQGDILAAHDELNNLLTDFLTFGDNVLKGGELAIQQEHETIIGQLTTIKDLAHSAGKDISVCTDIRENALNTLAGTYSDQLFHCIVGKSRAANKIVEDARYIVDISINKVRELEHQLNSCGEDILCVSPIVTEIQLDMIRLPQNIKTEVNAAGKLLNILKLSVEECANVKDIAIEANAIVPLLSDLIDDAKAELEKLRQIVTGAILAAEDELSLLYQDFQVYSVNILNEGTFAIEQNAGDINGKLTTIKDLAQSAGVDISYCLRGREDYLKKLPEVITKELNECIFDKVEDASRVMNDAKYIVDITITSVEKLANELTLCGSDEDASDLCVKPVLDQIDLEIEQLPEMIKIEVNKAIRLYEPLRVSVQECSSLKVGEYGSAANKILNDIVTCISL</sequence>
<reference evidence="1 2" key="1">
    <citation type="submission" date="2017-03" db="EMBL/GenBank/DDBJ databases">
        <title>Genome of the blue death feigning beetle - Asbolus verrucosus.</title>
        <authorList>
            <person name="Rider S.D."/>
        </authorList>
    </citation>
    <scope>NUCLEOTIDE SEQUENCE [LARGE SCALE GENOMIC DNA]</scope>
    <source>
        <strain evidence="1">Butters</strain>
        <tissue evidence="1">Head and leg muscle</tissue>
    </source>
</reference>
<evidence type="ECO:0000313" key="2">
    <source>
        <dbReference type="Proteomes" id="UP000292052"/>
    </source>
</evidence>
<organism evidence="1 2">
    <name type="scientific">Asbolus verrucosus</name>
    <name type="common">Desert ironclad beetle</name>
    <dbReference type="NCBI Taxonomy" id="1661398"/>
    <lineage>
        <taxon>Eukaryota</taxon>
        <taxon>Metazoa</taxon>
        <taxon>Ecdysozoa</taxon>
        <taxon>Arthropoda</taxon>
        <taxon>Hexapoda</taxon>
        <taxon>Insecta</taxon>
        <taxon>Pterygota</taxon>
        <taxon>Neoptera</taxon>
        <taxon>Endopterygota</taxon>
        <taxon>Coleoptera</taxon>
        <taxon>Polyphaga</taxon>
        <taxon>Cucujiformia</taxon>
        <taxon>Tenebrionidae</taxon>
        <taxon>Pimeliinae</taxon>
        <taxon>Asbolus</taxon>
    </lineage>
</organism>
<evidence type="ECO:0000313" key="1">
    <source>
        <dbReference type="EMBL" id="RZC40988.1"/>
    </source>
</evidence>
<dbReference type="Proteomes" id="UP000292052">
    <property type="component" value="Unassembled WGS sequence"/>
</dbReference>
<keyword evidence="2" id="KW-1185">Reference proteome</keyword>
<comment type="caution">
    <text evidence="1">The sequence shown here is derived from an EMBL/GenBank/DDBJ whole genome shotgun (WGS) entry which is preliminary data.</text>
</comment>
<dbReference type="AlphaFoldDB" id="A0A482W9C4"/>
<accession>A0A482W9C4</accession>
<protein>
    <submittedName>
        <fullName evidence="1">Uncharacterized protein</fullName>
    </submittedName>
</protein>
<name>A0A482W9C4_ASBVE</name>
<gene>
    <name evidence="1" type="ORF">BDFB_005026</name>
</gene>
<dbReference type="EMBL" id="QDEB01021131">
    <property type="protein sequence ID" value="RZC40988.1"/>
    <property type="molecule type" value="Genomic_DNA"/>
</dbReference>
<dbReference type="OrthoDB" id="6794084at2759"/>